<sequence length="302" mass="33686">MRFSSPVPNRARDILLRPQIAQDSKVGATPTLGARDLLLQSQIAHDSKAGATQLKAHAIFLPGPKSRTTPRYARLLLKANVIFFSNVLSTIHRTRSISMPTLVAGRYELDRMEANLRRKGSFFTSLREDLRESFLPEDPFRRRPDEVEWHQSSRSTLMLNRVFTGSALDLPKTSRVVPSSTHCSHHQPLHLWVRFDLSLWLGDLLAGFTVAILAVPQGISYARLAYLHLVISLYSSFIPSLIYAIFGSSTNVVSGDIAAVSLFLVSAIGAKVSPVDHLELYTHLLFTAFFTGLFQAALDIFR</sequence>
<name>A0A8J5CGI8_ZINOF</name>
<feature type="transmembrane region" description="Helical" evidence="5">
    <location>
        <begin position="225"/>
        <end position="246"/>
    </location>
</feature>
<keyword evidence="3 5" id="KW-1133">Transmembrane helix</keyword>
<dbReference type="InterPro" id="IPR011547">
    <property type="entry name" value="SLC26A/SulP_dom"/>
</dbReference>
<dbReference type="Proteomes" id="UP000734854">
    <property type="component" value="Unassembled WGS sequence"/>
</dbReference>
<feature type="transmembrane region" description="Helical" evidence="5">
    <location>
        <begin position="253"/>
        <end position="274"/>
    </location>
</feature>
<proteinExistence type="predicted"/>
<protein>
    <recommendedName>
        <fullName evidence="6">SLC26A/SulP transporter domain-containing protein</fullName>
    </recommendedName>
</protein>
<evidence type="ECO:0000256" key="4">
    <source>
        <dbReference type="ARBA" id="ARBA00023136"/>
    </source>
</evidence>
<reference evidence="7 8" key="1">
    <citation type="submission" date="2020-08" db="EMBL/GenBank/DDBJ databases">
        <title>Plant Genome Project.</title>
        <authorList>
            <person name="Zhang R.-G."/>
        </authorList>
    </citation>
    <scope>NUCLEOTIDE SEQUENCE [LARGE SCALE GENOMIC DNA]</scope>
    <source>
        <tissue evidence="7">Rhizome</tissue>
    </source>
</reference>
<keyword evidence="2 5" id="KW-0812">Transmembrane</keyword>
<dbReference type="Pfam" id="PF00916">
    <property type="entry name" value="Sulfate_transp"/>
    <property type="match status" value="1"/>
</dbReference>
<dbReference type="PANTHER" id="PTHR11814">
    <property type="entry name" value="SULFATE TRANSPORTER"/>
    <property type="match status" value="1"/>
</dbReference>
<evidence type="ECO:0000313" key="7">
    <source>
        <dbReference type="EMBL" id="KAG6474126.1"/>
    </source>
</evidence>
<dbReference type="GO" id="GO:0016020">
    <property type="term" value="C:membrane"/>
    <property type="evidence" value="ECO:0007669"/>
    <property type="project" value="UniProtKB-SubCell"/>
</dbReference>
<feature type="transmembrane region" description="Helical" evidence="5">
    <location>
        <begin position="280"/>
        <end position="301"/>
    </location>
</feature>
<dbReference type="InterPro" id="IPR001902">
    <property type="entry name" value="SLC26A/SulP_fam"/>
</dbReference>
<dbReference type="GO" id="GO:0055085">
    <property type="term" value="P:transmembrane transport"/>
    <property type="evidence" value="ECO:0007669"/>
    <property type="project" value="InterPro"/>
</dbReference>
<feature type="transmembrane region" description="Helical" evidence="5">
    <location>
        <begin position="197"/>
        <end position="219"/>
    </location>
</feature>
<accession>A0A8J5CGI8</accession>
<organism evidence="7 8">
    <name type="scientific">Zingiber officinale</name>
    <name type="common">Ginger</name>
    <name type="synonym">Amomum zingiber</name>
    <dbReference type="NCBI Taxonomy" id="94328"/>
    <lineage>
        <taxon>Eukaryota</taxon>
        <taxon>Viridiplantae</taxon>
        <taxon>Streptophyta</taxon>
        <taxon>Embryophyta</taxon>
        <taxon>Tracheophyta</taxon>
        <taxon>Spermatophyta</taxon>
        <taxon>Magnoliopsida</taxon>
        <taxon>Liliopsida</taxon>
        <taxon>Zingiberales</taxon>
        <taxon>Zingiberaceae</taxon>
        <taxon>Zingiber</taxon>
    </lineage>
</organism>
<gene>
    <name evidence="7" type="ORF">ZIOFF_068050</name>
</gene>
<dbReference type="EMBL" id="JACMSC010000019">
    <property type="protein sequence ID" value="KAG6474126.1"/>
    <property type="molecule type" value="Genomic_DNA"/>
</dbReference>
<evidence type="ECO:0000313" key="8">
    <source>
        <dbReference type="Proteomes" id="UP000734854"/>
    </source>
</evidence>
<comment type="caution">
    <text evidence="7">The sequence shown here is derived from an EMBL/GenBank/DDBJ whole genome shotgun (WGS) entry which is preliminary data.</text>
</comment>
<comment type="subcellular location">
    <subcellularLocation>
        <location evidence="1">Membrane</location>
        <topology evidence="1">Multi-pass membrane protein</topology>
    </subcellularLocation>
</comment>
<dbReference type="AlphaFoldDB" id="A0A8J5CGI8"/>
<evidence type="ECO:0000256" key="5">
    <source>
        <dbReference type="SAM" id="Phobius"/>
    </source>
</evidence>
<keyword evidence="8" id="KW-1185">Reference proteome</keyword>
<keyword evidence="4 5" id="KW-0472">Membrane</keyword>
<evidence type="ECO:0000256" key="3">
    <source>
        <dbReference type="ARBA" id="ARBA00022989"/>
    </source>
</evidence>
<evidence type="ECO:0000256" key="2">
    <source>
        <dbReference type="ARBA" id="ARBA00022692"/>
    </source>
</evidence>
<evidence type="ECO:0000256" key="1">
    <source>
        <dbReference type="ARBA" id="ARBA00004141"/>
    </source>
</evidence>
<evidence type="ECO:0000259" key="6">
    <source>
        <dbReference type="Pfam" id="PF00916"/>
    </source>
</evidence>
<feature type="domain" description="SLC26A/SulP transporter" evidence="6">
    <location>
        <begin position="202"/>
        <end position="302"/>
    </location>
</feature>